<dbReference type="STRING" id="1325335.GCA_001418025_00373"/>
<keyword evidence="4" id="KW-0472">Membrane</keyword>
<dbReference type="Gene3D" id="1.10.287.950">
    <property type="entry name" value="Methyl-accepting chemotaxis protein"/>
    <property type="match status" value="1"/>
</dbReference>
<dbReference type="RefSeq" id="WP_055440298.1">
    <property type="nucleotide sequence ID" value="NZ_BAABDZ010000031.1"/>
</dbReference>
<feature type="coiled-coil region" evidence="3">
    <location>
        <begin position="510"/>
        <end position="537"/>
    </location>
</feature>
<dbReference type="GO" id="GO:0007165">
    <property type="term" value="P:signal transduction"/>
    <property type="evidence" value="ECO:0007669"/>
    <property type="project" value="UniProtKB-KW"/>
</dbReference>
<evidence type="ECO:0000256" key="4">
    <source>
        <dbReference type="SAM" id="Phobius"/>
    </source>
</evidence>
<dbReference type="AlphaFoldDB" id="A0A0K6GK35"/>
<keyword evidence="7" id="KW-1185">Reference proteome</keyword>
<keyword evidence="3" id="KW-0175">Coiled coil</keyword>
<dbReference type="SMART" id="SM00283">
    <property type="entry name" value="MA"/>
    <property type="match status" value="1"/>
</dbReference>
<dbReference type="PANTHER" id="PTHR32089:SF112">
    <property type="entry name" value="LYSOZYME-LIKE PROTEIN-RELATED"/>
    <property type="match status" value="1"/>
</dbReference>
<dbReference type="CDD" id="cd18773">
    <property type="entry name" value="PDC1_HK_sensor"/>
    <property type="match status" value="1"/>
</dbReference>
<protein>
    <submittedName>
        <fullName evidence="6">Methyl-accepting chemotaxis protein</fullName>
    </submittedName>
</protein>
<evidence type="ECO:0000259" key="5">
    <source>
        <dbReference type="PROSITE" id="PS50111"/>
    </source>
</evidence>
<dbReference type="EMBL" id="CYGZ01000002">
    <property type="protein sequence ID" value="CUA79069.1"/>
    <property type="molecule type" value="Genomic_DNA"/>
</dbReference>
<reference evidence="7" key="1">
    <citation type="submission" date="2015-08" db="EMBL/GenBank/DDBJ databases">
        <authorList>
            <person name="Varghese N."/>
        </authorList>
    </citation>
    <scope>NUCLEOTIDE SEQUENCE [LARGE SCALE GENOMIC DNA]</scope>
    <source>
        <strain evidence="7">DSM 27374</strain>
    </source>
</reference>
<keyword evidence="1 2" id="KW-0807">Transducer</keyword>
<dbReference type="PANTHER" id="PTHR32089">
    <property type="entry name" value="METHYL-ACCEPTING CHEMOTAXIS PROTEIN MCPB"/>
    <property type="match status" value="1"/>
</dbReference>
<dbReference type="Proteomes" id="UP000182738">
    <property type="component" value="Unassembled WGS sequence"/>
</dbReference>
<dbReference type="Pfam" id="PF00015">
    <property type="entry name" value="MCPsignal"/>
    <property type="match status" value="1"/>
</dbReference>
<evidence type="ECO:0000313" key="6">
    <source>
        <dbReference type="EMBL" id="CUA79069.1"/>
    </source>
</evidence>
<proteinExistence type="predicted"/>
<sequence>MLQSKQAKKALQKVQRVAQEVKQAIRSDQPLAQQLDSLRDILDRHLDRDEYFVIVDEDGRSLVHTNRLREGMMFDDEVGKKSAKTTTPLLQLYKRNTGEVLIDASCPLVEQNGKRFNLRMGRLIHQPYMEMWFGSIVLLPAIALFILAFLIHLSLKQTIVLVVSTCVVGFLVSFSFYRIMMNRLRAWYHVTRAVSSGQLHTEVKTVGKRNEFHQIGYEINKVILGLRMILQQIAKATHSVEHVSHEQKEEAKRIAEAFDEVSATMETFREGAQKQTAFVNEAKERIQTMLQYMHNVQTDIEQVVERAQTTFESAKTGYDDMQMIEQQMKETKQQMNDTAHGIQTVAKEADTLMQKVSAITAIAEQTNMLALNASIEAARAGEAGKGFAVVASEVRKLAEHTNAFAHEILSSLANTHRQLSTVAHAVTKQANTIDETTVSLTKMTESIAHFQTMSHELNALIQRNRTLMQQTTKEGNELHEAITDIYTIANDFTKVVYETASGLEQQATSVHQLAKEAAILAEEVQQLKQMLHRFRMK</sequence>
<evidence type="ECO:0000256" key="1">
    <source>
        <dbReference type="ARBA" id="ARBA00023224"/>
    </source>
</evidence>
<evidence type="ECO:0000313" key="7">
    <source>
        <dbReference type="Proteomes" id="UP000182738"/>
    </source>
</evidence>
<feature type="transmembrane region" description="Helical" evidence="4">
    <location>
        <begin position="159"/>
        <end position="177"/>
    </location>
</feature>
<dbReference type="SUPFAM" id="SSF58104">
    <property type="entry name" value="Methyl-accepting chemotaxis protein (MCP) signaling domain"/>
    <property type="match status" value="1"/>
</dbReference>
<dbReference type="OrthoDB" id="2493490at2"/>
<feature type="transmembrane region" description="Helical" evidence="4">
    <location>
        <begin position="132"/>
        <end position="153"/>
    </location>
</feature>
<evidence type="ECO:0000256" key="2">
    <source>
        <dbReference type="PROSITE-ProRule" id="PRU00284"/>
    </source>
</evidence>
<keyword evidence="4" id="KW-1133">Transmembrane helix</keyword>
<evidence type="ECO:0000256" key="3">
    <source>
        <dbReference type="SAM" id="Coils"/>
    </source>
</evidence>
<dbReference type="GO" id="GO:0016020">
    <property type="term" value="C:membrane"/>
    <property type="evidence" value="ECO:0007669"/>
    <property type="project" value="InterPro"/>
</dbReference>
<dbReference type="PROSITE" id="PS50111">
    <property type="entry name" value="CHEMOTAXIS_TRANSDUC_2"/>
    <property type="match status" value="1"/>
</dbReference>
<name>A0A0K6GK35_9BACL</name>
<accession>A0A0K6GK35</accession>
<gene>
    <name evidence="6" type="ORF">Ga0061060_102138</name>
</gene>
<organism evidence="6 7">
    <name type="scientific">Anoxybacillus suryakundensis</name>
    <dbReference type="NCBI Taxonomy" id="1325335"/>
    <lineage>
        <taxon>Bacteria</taxon>
        <taxon>Bacillati</taxon>
        <taxon>Bacillota</taxon>
        <taxon>Bacilli</taxon>
        <taxon>Bacillales</taxon>
        <taxon>Anoxybacillaceae</taxon>
        <taxon>Anoxybacillus</taxon>
    </lineage>
</organism>
<feature type="domain" description="Methyl-accepting transducer" evidence="5">
    <location>
        <begin position="250"/>
        <end position="486"/>
    </location>
</feature>
<dbReference type="InterPro" id="IPR004089">
    <property type="entry name" value="MCPsignal_dom"/>
</dbReference>
<keyword evidence="4" id="KW-0812">Transmembrane</keyword>
<dbReference type="Gene3D" id="6.10.340.10">
    <property type="match status" value="1"/>
</dbReference>